<sequence length="241" mass="27343">MTQNQSQAQTQPQTILAIGGHVGDMELTAGGVLASHALKGDRIVTLALTAGERGVPAGQDMAEYRVQKVREAEAFAEKLNGEAIVLDYADGELPDNMEVRLQVCDVIRRVRPSILITHFKNSMHKDHSTTHRIVNDARFFAGLASFQRELPAAFAGKLYYAENWEDAVDYRPYVYVDFDQEAYELWVEAVSQHWFVTGSKSFPYLEYYKHLARVRGIEARKQYAETFMIPEEALRLRQGEL</sequence>
<name>A0ACC7P629_9BACL</name>
<protein>
    <submittedName>
        <fullName evidence="1">PIG-L deacetylase family protein</fullName>
        <ecNumber evidence="1">3.5.1.-</ecNumber>
    </submittedName>
</protein>
<keyword evidence="1" id="KW-0378">Hydrolase</keyword>
<comment type="caution">
    <text evidence="1">The sequence shown here is derived from an EMBL/GenBank/DDBJ whole genome shotgun (WGS) entry which is preliminary data.</text>
</comment>
<proteinExistence type="predicted"/>
<dbReference type="Proteomes" id="UP001631969">
    <property type="component" value="Unassembled WGS sequence"/>
</dbReference>
<dbReference type="EC" id="3.5.1.-" evidence="1"/>
<dbReference type="EMBL" id="JBJURJ010000030">
    <property type="protein sequence ID" value="MFM9332408.1"/>
    <property type="molecule type" value="Genomic_DNA"/>
</dbReference>
<gene>
    <name evidence="1" type="ORF">ACI1P1_29350</name>
</gene>
<evidence type="ECO:0000313" key="1">
    <source>
        <dbReference type="EMBL" id="MFM9332408.1"/>
    </source>
</evidence>
<organism evidence="1 2">
    <name type="scientific">Paenibacillus mesotrionivorans</name>
    <dbReference type="NCBI Taxonomy" id="3160968"/>
    <lineage>
        <taxon>Bacteria</taxon>
        <taxon>Bacillati</taxon>
        <taxon>Bacillota</taxon>
        <taxon>Bacilli</taxon>
        <taxon>Bacillales</taxon>
        <taxon>Paenibacillaceae</taxon>
        <taxon>Paenibacillus</taxon>
    </lineage>
</organism>
<evidence type="ECO:0000313" key="2">
    <source>
        <dbReference type="Proteomes" id="UP001631969"/>
    </source>
</evidence>
<reference evidence="1" key="1">
    <citation type="submission" date="2024-12" db="EMBL/GenBank/DDBJ databases">
        <authorList>
            <person name="Wu N."/>
        </authorList>
    </citation>
    <scope>NUCLEOTIDE SEQUENCE</scope>
    <source>
        <strain evidence="1">P15</strain>
    </source>
</reference>
<accession>A0ACC7P629</accession>
<keyword evidence="2" id="KW-1185">Reference proteome</keyword>